<keyword evidence="4" id="KW-0472">Membrane</keyword>
<proteinExistence type="inferred from homology"/>
<evidence type="ECO:0000313" key="5">
    <source>
        <dbReference type="EMBL" id="EPQ28647.1"/>
    </source>
</evidence>
<dbReference type="PANTHER" id="PTHR11360:SF234">
    <property type="entry name" value="MFS-TYPE TRANSPORTER DBAD-RELATED"/>
    <property type="match status" value="1"/>
</dbReference>
<feature type="transmembrane region" description="Helical" evidence="4">
    <location>
        <begin position="170"/>
        <end position="193"/>
    </location>
</feature>
<feature type="transmembrane region" description="Helical" evidence="4">
    <location>
        <begin position="397"/>
        <end position="415"/>
    </location>
</feature>
<accession>A0A061H6Y3</accession>
<feature type="transmembrane region" description="Helical" evidence="4">
    <location>
        <begin position="231"/>
        <end position="251"/>
    </location>
</feature>
<feature type="transmembrane region" description="Helical" evidence="4">
    <location>
        <begin position="340"/>
        <end position="359"/>
    </location>
</feature>
<comment type="subcellular location">
    <subcellularLocation>
        <location evidence="1">Membrane</location>
        <topology evidence="1">Multi-pass membrane protein</topology>
    </subcellularLocation>
</comment>
<dbReference type="GeneID" id="19318057"/>
<dbReference type="InterPro" id="IPR050327">
    <property type="entry name" value="Proton-linked_MCT"/>
</dbReference>
<dbReference type="Proteomes" id="UP000053664">
    <property type="component" value="Unassembled WGS sequence"/>
</dbReference>
<comment type="similarity">
    <text evidence="2">Belongs to the major facilitator superfamily. Monocarboxylate porter (TC 2.A.1.13) family.</text>
</comment>
<evidence type="ECO:0000256" key="3">
    <source>
        <dbReference type="SAM" id="MobiDB-lite"/>
    </source>
</evidence>
<dbReference type="Pfam" id="PF07690">
    <property type="entry name" value="MFS_1"/>
    <property type="match status" value="1"/>
</dbReference>
<dbReference type="GO" id="GO:0016020">
    <property type="term" value="C:membrane"/>
    <property type="evidence" value="ECO:0007669"/>
    <property type="project" value="UniProtKB-SubCell"/>
</dbReference>
<evidence type="ECO:0000313" key="6">
    <source>
        <dbReference type="Proteomes" id="UP000053664"/>
    </source>
</evidence>
<evidence type="ECO:0000256" key="1">
    <source>
        <dbReference type="ARBA" id="ARBA00004141"/>
    </source>
</evidence>
<evidence type="ECO:0000256" key="4">
    <source>
        <dbReference type="SAM" id="Phobius"/>
    </source>
</evidence>
<sequence length="464" mass="49111">MPSLTGSARGLDAPSETAPSETYLGDVVEHFKHKSEAEDAVKDESSTISTAAPAAPAAPPAQLEIPDGGLAAWLQVVASFFLFFNSWGLVNTYGAFQTYYETALLERSGSSAISWIGSIQASLLLIVGPFSGPLFDLGYVKTLTVGGTVLIVVGMMTTSVATYYYQVLLAQGICTGLGMGAIFIPSIAVLPAWFSSRRAFAAGISVCGSSLGGIVYPIVFRRLEPRIGFAWTTRVIAFVVLATQAVAIALMRKRGPNTAARSLIDTSAFTEPAMLSFGIAGLLAFMGLYVPFYYISSYSVAKIPGMDGELAFYLVPLLNAGSVIGRIIPNFLADKTGSINMFVVSCVGAAITAWAWLTIDRVWQVVVFSIFYGAFSGSYVSLQGPAVAMLTKDKSRFGVRLGTFCLFCAAGMLVGNPVAGKLLNLDTGDFRGAQIFCASLIVAATAFMVATRFFCVGTAFLVKV</sequence>
<dbReference type="HOGENOM" id="CLU_001265_1_1_1"/>
<protein>
    <recommendedName>
        <fullName evidence="7">Major facilitator superfamily (MFS) profile domain-containing protein</fullName>
    </recommendedName>
</protein>
<dbReference type="eggNOG" id="KOG2504">
    <property type="taxonomic scope" value="Eukaryota"/>
</dbReference>
<dbReference type="InterPro" id="IPR011701">
    <property type="entry name" value="MFS"/>
</dbReference>
<organism evidence="5 6">
    <name type="scientific">Pseudozyma flocculosa PF-1</name>
    <dbReference type="NCBI Taxonomy" id="1277687"/>
    <lineage>
        <taxon>Eukaryota</taxon>
        <taxon>Fungi</taxon>
        <taxon>Dikarya</taxon>
        <taxon>Basidiomycota</taxon>
        <taxon>Ustilaginomycotina</taxon>
        <taxon>Ustilaginomycetes</taxon>
        <taxon>Ustilaginales</taxon>
        <taxon>Ustilaginaceae</taxon>
        <taxon>Pseudozyma</taxon>
    </lineage>
</organism>
<feature type="transmembrane region" description="Helical" evidence="4">
    <location>
        <begin position="310"/>
        <end position="328"/>
    </location>
</feature>
<dbReference type="AlphaFoldDB" id="A0A061H6Y3"/>
<feature type="transmembrane region" description="Helical" evidence="4">
    <location>
        <begin position="142"/>
        <end position="164"/>
    </location>
</feature>
<gene>
    <name evidence="5" type="ORF">PFL1_03950</name>
</gene>
<dbReference type="KEGG" id="pfp:PFL1_03950"/>
<feature type="region of interest" description="Disordered" evidence="3">
    <location>
        <begin position="1"/>
        <end position="21"/>
    </location>
</feature>
<keyword evidence="4" id="KW-1133">Transmembrane helix</keyword>
<feature type="transmembrane region" description="Helical" evidence="4">
    <location>
        <begin position="70"/>
        <end position="90"/>
    </location>
</feature>
<dbReference type="GO" id="GO:0022857">
    <property type="term" value="F:transmembrane transporter activity"/>
    <property type="evidence" value="ECO:0007669"/>
    <property type="project" value="InterPro"/>
</dbReference>
<dbReference type="RefSeq" id="XP_007879664.1">
    <property type="nucleotide sequence ID" value="XM_007881473.1"/>
</dbReference>
<dbReference type="OrthoDB" id="6509908at2759"/>
<feature type="transmembrane region" description="Helical" evidence="4">
    <location>
        <begin position="365"/>
        <end position="390"/>
    </location>
</feature>
<feature type="transmembrane region" description="Helical" evidence="4">
    <location>
        <begin position="435"/>
        <end position="462"/>
    </location>
</feature>
<keyword evidence="4" id="KW-0812">Transmembrane</keyword>
<dbReference type="SUPFAM" id="SSF103473">
    <property type="entry name" value="MFS general substrate transporter"/>
    <property type="match status" value="1"/>
</dbReference>
<feature type="region of interest" description="Disordered" evidence="3">
    <location>
        <begin position="35"/>
        <end position="55"/>
    </location>
</feature>
<feature type="transmembrane region" description="Helical" evidence="4">
    <location>
        <begin position="200"/>
        <end position="219"/>
    </location>
</feature>
<name>A0A061H6Y3_9BASI</name>
<reference evidence="5 6" key="1">
    <citation type="journal article" date="2013" name="Plant Cell">
        <title>The transition from a phytopathogenic smut ancestor to an anamorphic biocontrol agent deciphered by comparative whole-genome analysis.</title>
        <authorList>
            <person name="Lefebvre F."/>
            <person name="Joly D.L."/>
            <person name="Labbe C."/>
            <person name="Teichmann B."/>
            <person name="Linning R."/>
            <person name="Belzile F."/>
            <person name="Bakkeren G."/>
            <person name="Belanger R.R."/>
        </authorList>
    </citation>
    <scope>NUCLEOTIDE SEQUENCE [LARGE SCALE GENOMIC DNA]</scope>
    <source>
        <strain evidence="5 6">PF-1</strain>
    </source>
</reference>
<evidence type="ECO:0000256" key="2">
    <source>
        <dbReference type="ARBA" id="ARBA00006727"/>
    </source>
</evidence>
<evidence type="ECO:0008006" key="7">
    <source>
        <dbReference type="Google" id="ProtNLM"/>
    </source>
</evidence>
<dbReference type="EMBL" id="KE361634">
    <property type="protein sequence ID" value="EPQ28647.1"/>
    <property type="molecule type" value="Genomic_DNA"/>
</dbReference>
<dbReference type="Gene3D" id="1.20.1250.20">
    <property type="entry name" value="MFS general substrate transporter like domains"/>
    <property type="match status" value="1"/>
</dbReference>
<feature type="compositionally biased region" description="Basic and acidic residues" evidence="3">
    <location>
        <begin position="35"/>
        <end position="45"/>
    </location>
</feature>
<dbReference type="InterPro" id="IPR036259">
    <property type="entry name" value="MFS_trans_sf"/>
</dbReference>
<feature type="transmembrane region" description="Helical" evidence="4">
    <location>
        <begin position="272"/>
        <end position="290"/>
    </location>
</feature>
<feature type="transmembrane region" description="Helical" evidence="4">
    <location>
        <begin position="110"/>
        <end position="130"/>
    </location>
</feature>
<dbReference type="PANTHER" id="PTHR11360">
    <property type="entry name" value="MONOCARBOXYLATE TRANSPORTER"/>
    <property type="match status" value="1"/>
</dbReference>